<feature type="transmembrane region" description="Helical" evidence="8">
    <location>
        <begin position="39"/>
        <end position="57"/>
    </location>
</feature>
<evidence type="ECO:0000256" key="6">
    <source>
        <dbReference type="ARBA" id="ARBA00023136"/>
    </source>
</evidence>
<feature type="transmembrane region" description="Helical" evidence="8">
    <location>
        <begin position="187"/>
        <end position="208"/>
    </location>
</feature>
<keyword evidence="5 8" id="KW-1133">Transmembrane helix</keyword>
<dbReference type="PANTHER" id="PTHR22926:SF3">
    <property type="entry name" value="UNDECAPRENYL-PHOSPHATE ALPHA-N-ACETYLGLUCOSAMINYL 1-PHOSPHATE TRANSFERASE"/>
    <property type="match status" value="1"/>
</dbReference>
<dbReference type="OrthoDB" id="9783652at2"/>
<feature type="transmembrane region" description="Helical" evidence="8">
    <location>
        <begin position="139"/>
        <end position="157"/>
    </location>
</feature>
<keyword evidence="2" id="KW-1003">Cell membrane</keyword>
<keyword evidence="10" id="KW-1185">Reference proteome</keyword>
<dbReference type="GO" id="GO:0005886">
    <property type="term" value="C:plasma membrane"/>
    <property type="evidence" value="ECO:0007669"/>
    <property type="project" value="UniProtKB-SubCell"/>
</dbReference>
<evidence type="ECO:0000313" key="10">
    <source>
        <dbReference type="Proteomes" id="UP000188947"/>
    </source>
</evidence>
<evidence type="ECO:0000256" key="8">
    <source>
        <dbReference type="SAM" id="Phobius"/>
    </source>
</evidence>
<keyword evidence="7" id="KW-0460">Magnesium</keyword>
<dbReference type="EMBL" id="MPOG01000016">
    <property type="protein sequence ID" value="OOH93734.1"/>
    <property type="molecule type" value="Genomic_DNA"/>
</dbReference>
<evidence type="ECO:0000313" key="9">
    <source>
        <dbReference type="EMBL" id="OOH93734.1"/>
    </source>
</evidence>
<evidence type="ECO:0000256" key="5">
    <source>
        <dbReference type="ARBA" id="ARBA00022989"/>
    </source>
</evidence>
<dbReference type="GO" id="GO:0016780">
    <property type="term" value="F:phosphotransferase activity, for other substituted phosphate groups"/>
    <property type="evidence" value="ECO:0007669"/>
    <property type="project" value="InterPro"/>
</dbReference>
<feature type="transmembrane region" description="Helical" evidence="8">
    <location>
        <begin position="91"/>
        <end position="107"/>
    </location>
</feature>
<comment type="cofactor">
    <cofactor evidence="7">
        <name>Mg(2+)</name>
        <dbReference type="ChEBI" id="CHEBI:18420"/>
    </cofactor>
</comment>
<dbReference type="Proteomes" id="UP000188947">
    <property type="component" value="Unassembled WGS sequence"/>
</dbReference>
<feature type="binding site" evidence="7">
    <location>
        <position position="130"/>
    </location>
    <ligand>
        <name>Mg(2+)</name>
        <dbReference type="ChEBI" id="CHEBI:18420"/>
    </ligand>
</feature>
<comment type="caution">
    <text evidence="9">The sequence shown here is derived from an EMBL/GenBank/DDBJ whole genome shotgun (WGS) entry which is preliminary data.</text>
</comment>
<evidence type="ECO:0000256" key="1">
    <source>
        <dbReference type="ARBA" id="ARBA00004651"/>
    </source>
</evidence>
<feature type="transmembrane region" description="Helical" evidence="8">
    <location>
        <begin position="113"/>
        <end position="132"/>
    </location>
</feature>
<dbReference type="GO" id="GO:0044038">
    <property type="term" value="P:cell wall macromolecule biosynthetic process"/>
    <property type="evidence" value="ECO:0007669"/>
    <property type="project" value="TreeGrafter"/>
</dbReference>
<dbReference type="AlphaFoldDB" id="A0A1T3IK64"/>
<proteinExistence type="predicted"/>
<feature type="transmembrane region" description="Helical" evidence="8">
    <location>
        <begin position="262"/>
        <end position="283"/>
    </location>
</feature>
<reference evidence="9 10" key="1">
    <citation type="submission" date="2016-11" db="EMBL/GenBank/DDBJ databases">
        <title>Genome sequence and comparative genomic analysis of clinical strain Elizabethkingia meningoseptica 61421 PRCM.</title>
        <authorList>
            <person name="Wang M."/>
            <person name="Hu S."/>
            <person name="Cao L."/>
            <person name="Jiang T."/>
            <person name="Zhou Y."/>
            <person name="Ming D."/>
        </authorList>
    </citation>
    <scope>NUCLEOTIDE SEQUENCE [LARGE SCALE GENOMIC DNA]</scope>
    <source>
        <strain evidence="9 10">61421 PRCM</strain>
    </source>
</reference>
<keyword evidence="4 8" id="KW-0812">Transmembrane</keyword>
<evidence type="ECO:0000256" key="2">
    <source>
        <dbReference type="ARBA" id="ARBA00022475"/>
    </source>
</evidence>
<comment type="subcellular location">
    <subcellularLocation>
        <location evidence="1">Cell membrane</location>
        <topology evidence="1">Multi-pass membrane protein</topology>
    </subcellularLocation>
</comment>
<keyword evidence="3 9" id="KW-0808">Transferase</keyword>
<organism evidence="9 10">
    <name type="scientific">Elizabethkingia meningoseptica</name>
    <name type="common">Chryseobacterium meningosepticum</name>
    <dbReference type="NCBI Taxonomy" id="238"/>
    <lineage>
        <taxon>Bacteria</taxon>
        <taxon>Pseudomonadati</taxon>
        <taxon>Bacteroidota</taxon>
        <taxon>Flavobacteriia</taxon>
        <taxon>Flavobacteriales</taxon>
        <taxon>Weeksellaceae</taxon>
        <taxon>Elizabethkingia</taxon>
    </lineage>
</organism>
<dbReference type="GO" id="GO:0046872">
    <property type="term" value="F:metal ion binding"/>
    <property type="evidence" value="ECO:0007669"/>
    <property type="project" value="UniProtKB-KW"/>
</dbReference>
<sequence>MSYLIVIVLLFIIELVYFKIADKFNIIDKPNERSSHTQITLRGGGIIFYFGALLFFLISDFQYPYFILGLSLMALVSFLDDIFTLSNKIRLFIHLISVILMFLQIGLFSYEWFIPIIALVLTIGIINAYNFMDGINGITACYSLVVLILLAIVNQNINFINKNLIYYSIIATLVFGFFNFRQKAKCFAGDVGSVSIAFIIVFLLSQLIIKTGNIIYLLFLTVYGLDAIWTIIRRLIKKENIFKAHRSHLYQYLANENKVNKLVVSAVYGIIQLLIGIIVIWATSLPLKYQIMLSGGIISLGSIIYLALKKRIIRKYNL</sequence>
<dbReference type="CDD" id="cd06854">
    <property type="entry name" value="GT_WbpL_WbcO_like"/>
    <property type="match status" value="1"/>
</dbReference>
<dbReference type="Pfam" id="PF00953">
    <property type="entry name" value="Glycos_transf_4"/>
    <property type="match status" value="1"/>
</dbReference>
<gene>
    <name evidence="9" type="ORF">BMF97_15005</name>
</gene>
<accession>A0A1T3IK64</accession>
<keyword evidence="7" id="KW-0479">Metal-binding</keyword>
<dbReference type="RefSeq" id="WP_070904264.1">
    <property type="nucleotide sequence ID" value="NZ_CP016378.1"/>
</dbReference>
<keyword evidence="6 8" id="KW-0472">Membrane</keyword>
<feature type="transmembrane region" description="Helical" evidence="8">
    <location>
        <begin position="6"/>
        <end position="27"/>
    </location>
</feature>
<dbReference type="InterPro" id="IPR000715">
    <property type="entry name" value="Glycosyl_transferase_4"/>
</dbReference>
<dbReference type="STRING" id="238.BBD35_08735"/>
<dbReference type="GO" id="GO:0071555">
    <property type="term" value="P:cell wall organization"/>
    <property type="evidence" value="ECO:0007669"/>
    <property type="project" value="TreeGrafter"/>
</dbReference>
<feature type="transmembrane region" description="Helical" evidence="8">
    <location>
        <begin position="289"/>
        <end position="308"/>
    </location>
</feature>
<feature type="transmembrane region" description="Helical" evidence="8">
    <location>
        <begin position="163"/>
        <end position="180"/>
    </location>
</feature>
<evidence type="ECO:0000256" key="4">
    <source>
        <dbReference type="ARBA" id="ARBA00022692"/>
    </source>
</evidence>
<dbReference type="GO" id="GO:0009103">
    <property type="term" value="P:lipopolysaccharide biosynthetic process"/>
    <property type="evidence" value="ECO:0007669"/>
    <property type="project" value="TreeGrafter"/>
</dbReference>
<feature type="transmembrane region" description="Helical" evidence="8">
    <location>
        <begin position="214"/>
        <end position="236"/>
    </location>
</feature>
<dbReference type="PANTHER" id="PTHR22926">
    <property type="entry name" value="PHOSPHO-N-ACETYLMURAMOYL-PENTAPEPTIDE-TRANSFERASE"/>
    <property type="match status" value="1"/>
</dbReference>
<feature type="transmembrane region" description="Helical" evidence="8">
    <location>
        <begin position="63"/>
        <end position="79"/>
    </location>
</feature>
<feature type="binding site" evidence="7">
    <location>
        <position position="190"/>
    </location>
    <ligand>
        <name>Mg(2+)</name>
        <dbReference type="ChEBI" id="CHEBI:18420"/>
    </ligand>
</feature>
<name>A0A1T3IK64_ELIME</name>
<evidence type="ECO:0000256" key="7">
    <source>
        <dbReference type="PIRSR" id="PIRSR600715-1"/>
    </source>
</evidence>
<evidence type="ECO:0000256" key="3">
    <source>
        <dbReference type="ARBA" id="ARBA00022679"/>
    </source>
</evidence>
<protein>
    <submittedName>
        <fullName evidence="9">UDP-GlcNAc--UDP-phosphate GlcNAc-1-phosphate transferase</fullName>
    </submittedName>
</protein>